<dbReference type="PANTHER" id="PTHR10799">
    <property type="entry name" value="SNF2/RAD54 HELICASE FAMILY"/>
    <property type="match status" value="1"/>
</dbReference>
<dbReference type="SMART" id="SM00249">
    <property type="entry name" value="PHD"/>
    <property type="match status" value="5"/>
</dbReference>
<dbReference type="InterPro" id="IPR001841">
    <property type="entry name" value="Znf_RING"/>
</dbReference>
<dbReference type="InterPro" id="IPR019787">
    <property type="entry name" value="Znf_PHD-finger"/>
</dbReference>
<evidence type="ECO:0000256" key="4">
    <source>
        <dbReference type="ARBA" id="ARBA00022833"/>
    </source>
</evidence>
<feature type="domain" description="PHD-type" evidence="8">
    <location>
        <begin position="5"/>
        <end position="61"/>
    </location>
</feature>
<feature type="domain" description="RING-type" evidence="9">
    <location>
        <begin position="146"/>
        <end position="188"/>
    </location>
</feature>
<dbReference type="InterPro" id="IPR038718">
    <property type="entry name" value="SNF2-like_sf"/>
</dbReference>
<dbReference type="InterPro" id="IPR001965">
    <property type="entry name" value="Znf_PHD"/>
</dbReference>
<protein>
    <submittedName>
        <fullName evidence="12">SWI/SNF-related chromatin remodelling factor</fullName>
    </submittedName>
</protein>
<dbReference type="Gene3D" id="3.40.50.10810">
    <property type="entry name" value="Tandem AAA-ATPase domain"/>
    <property type="match status" value="1"/>
</dbReference>
<dbReference type="InterPro" id="IPR001650">
    <property type="entry name" value="Helicase_C-like"/>
</dbReference>
<feature type="region of interest" description="Disordered" evidence="7">
    <location>
        <begin position="915"/>
        <end position="952"/>
    </location>
</feature>
<dbReference type="PROSITE" id="PS51192">
    <property type="entry name" value="HELICASE_ATP_BIND_1"/>
    <property type="match status" value="1"/>
</dbReference>
<dbReference type="InterPro" id="IPR013083">
    <property type="entry name" value="Znf_RING/FYVE/PHD"/>
</dbReference>
<feature type="compositionally biased region" description="Acidic residues" evidence="7">
    <location>
        <begin position="1446"/>
        <end position="1457"/>
    </location>
</feature>
<accession>A0A976M8S2</accession>
<evidence type="ECO:0000259" key="10">
    <source>
        <dbReference type="PROSITE" id="PS51192"/>
    </source>
</evidence>
<dbReference type="GO" id="GO:0016787">
    <property type="term" value="F:hydrolase activity"/>
    <property type="evidence" value="ECO:0007669"/>
    <property type="project" value="UniProtKB-KW"/>
</dbReference>
<feature type="compositionally biased region" description="Basic and acidic residues" evidence="7">
    <location>
        <begin position="2097"/>
        <end position="2112"/>
    </location>
</feature>
<dbReference type="PROSITE" id="PS50016">
    <property type="entry name" value="ZF_PHD_2"/>
    <property type="match status" value="3"/>
</dbReference>
<evidence type="ECO:0000256" key="7">
    <source>
        <dbReference type="SAM" id="MobiDB-lite"/>
    </source>
</evidence>
<sequence length="2150" mass="248750">MAPKRGWCKYCLDDYRHGDIIIRCASCPRSFHKECLEHQLGPTSLAELDAEGYTCDSCVQYAQELEIVNDERCKICRERNRDESDVLLLCDGCPNSYHMSCLELQVEPDTEKWYCPMCRPEAFQRVNLRRRNPLMEASEHVNSSICYVCQRHGKLLGCDFCSNSFHYDCLPEFDIDTISDTWECPCCRGEDPFINQMHKRWTVAQIEKNSKTRRKCMLLWRGVITRYRNRFILAHRSELSTFVTPKIMDQLMRSFISNKSKSKKNKYTDVQTHLELLQEEQSIESNKFVIKARKSIYYPSGRIKDNRPMRSGVSLKPHQEDGVDWLLKSFLTGGAILADEMGLGKTIQTLCFLSYLKMMNIEGPHLIVVPLSTVGNWLREIHRFTPHLTVIKICGSKTERQHAMSDRLSYSGLYDLFVTTYETVKCEEGFFVETVPRWQCLILDEAHRIKNQSGAVRHSMDRIVSNMRLLLTGTPLQNNAQELFTLINFMFPDLFRDSEIMERAFNVKKKFQQTDDMEFTTQDLEAIKLLLSTIMLRRLKEEAISLPKKVFHDVWLPLSLETLKWYRTLMNIKSLMRDNVSIKKLLGIVIKMRIVCGHPRGIVSRTPQMEKLFEFFQQEEAKVLKKMEEEANELKNLTGKPHIYASAKLTFLDKLLCQLHYENCRLVPDYYKKYNQHLRSLDQSLYRHFTNPNAASTTGGGHNAVNFSNAVNVIKGETVESAPQVKKESETSPNGGVKGEFGTDVSNKSSPLEKMEVDGDNVRVKEVDRNKQSLESKVGEKEKENMLKLYVSTKESGNGTVKEMTDIMMESMKGGISLVARNMEFKKLMETMQSGNTELTKSGNMGASIMGNALQKSFELRGNESSVQKRDEINKIGFMKLMESTSSMGLFEDKTNTNMETADKEKSTLDKVQASLENKEDGEDKGEKVEEKTEVKKEDKQSKKKKKPSKQEVLSKLDNEFVRVPSKTSSLDLYLSESIKQVNLSQNCPYVSMRIYEHALEQEDKYKNTKKRSFRFESTKLVDSLPREEETIPYYANDPNKKTTKIIESEDEFDDNKDTEEKEEKNSGEEEMDLDGEESKELGEKEEKMDSKNDDKMHIGEAQGGEKHLGYKQLDKKYGEGQQLSKEETDKEPGVGVRDEKNEEEEDDNKVKMHKVLVFTQFQLVLDELEKYCINRGWKYMRLDGSTNKLIRELDIREFNNPNSNYFVYLISTRAGGLGINLTAANHVVLYDEDWNPFIDLQAIDRAHRIGQKRTVHIWKLISEWTVEERMALIREKKLQLDKLILHKNKEVQRMESEEGAKSTANEINRAQSEGRLLEEDDVIITLSHTAILKMMMHGNKALQYTDCESIVDLKLDEIVERKRRVPPEHLDDTEDVVEDIEVTTGGQVDEEDRVIIELVKEDEEDDAELSQKRTRRGGVRMLDLINEEDVNPEPAPVPMEIEENVENEGENEVENDSDTKMEEKGGEKYGKRTRLVMEMEKAGLLWRSGREKKKPTLIYTPSVWQRRSETRVLKHESKCFSCGKPKNHKAVYKDKDEKEVELDYGDLIKCFRCPKSYHKVCENLSSIKRTWSCRWHECCLCFRKSSQCGNLLIHCSNCPTSFCYDCFPPDYSRHYVSDEYYFSLNQRGMVANQNNWIFFLCSRCKIESERKKRSLSGEERDKHKKEQKELRSQLISTLKDKQMSYKETKRMKTMHNKQEKDRIDEMKAQEQALEDRLRKLYQSLFPVNLIEEINNRINNDILNANPSETSLRPPKRAAGESKLAKTPDSAAATENSSAQPSTAQATQVKAEEGQNGPAKGGEQESAATPPKSQERPERTSRREASRAVKTEDGEETEERDDDWAVGVRVKRRGLNFSNVRLPYKLLLFCDNCRLPLHNVYKNPVPCPFPSEYVKLDLEIRIHKHKPVPLNTNDIDNFNHVIKSNTMNMLSSSVRKENTIEDRLDVTDKDTREDKKIIKKCYCSLCYEKRGLRNAHLRRYCEFLDEEEKKEYRQRREKLEAAMGILTTLVSTKPNEIDYRLYNNSKLKAVYNYMLDQCDAIFLKALINVGLLPDQPDLETVFKTSPNLERDTPDREPPPSRPRSERRTEQSKGASVRQERRAPAAEAPRQEGHQSAQPPADVKSFSTIYQSQHMSKLLLPVVQNPNEKYQ</sequence>
<dbReference type="CDD" id="cd17919">
    <property type="entry name" value="DEXHc_Snf"/>
    <property type="match status" value="1"/>
</dbReference>
<evidence type="ECO:0000259" key="11">
    <source>
        <dbReference type="PROSITE" id="PS51194"/>
    </source>
</evidence>
<dbReference type="CDD" id="cd18793">
    <property type="entry name" value="SF2_C_SNF"/>
    <property type="match status" value="1"/>
</dbReference>
<reference evidence="12" key="1">
    <citation type="submission" date="2022-07" db="EMBL/GenBank/DDBJ databases">
        <title>Evaluation of T. orientalis genome assembly methods using nanopore sequencing and analysis of variation between genomes.</title>
        <authorList>
            <person name="Yam J."/>
            <person name="Micallef M.L."/>
            <person name="Liu M."/>
            <person name="Djordjevic S.P."/>
            <person name="Bogema D.R."/>
            <person name="Jenkins C."/>
        </authorList>
    </citation>
    <scope>NUCLEOTIDE SEQUENCE</scope>
    <source>
        <strain evidence="12">Fish Creek</strain>
    </source>
</reference>
<feature type="region of interest" description="Disordered" evidence="7">
    <location>
        <begin position="1743"/>
        <end position="1842"/>
    </location>
</feature>
<dbReference type="Pfam" id="PF00628">
    <property type="entry name" value="PHD"/>
    <property type="match status" value="1"/>
</dbReference>
<dbReference type="SMART" id="SM00487">
    <property type="entry name" value="DEXDc"/>
    <property type="match status" value="1"/>
</dbReference>
<evidence type="ECO:0000259" key="9">
    <source>
        <dbReference type="PROSITE" id="PS50089"/>
    </source>
</evidence>
<feature type="domain" description="Helicase C-terminal" evidence="11">
    <location>
        <begin position="1136"/>
        <end position="1300"/>
    </location>
</feature>
<gene>
    <name evidence="12" type="ORF">MACJ_003077</name>
</gene>
<dbReference type="Proteomes" id="UP000244803">
    <property type="component" value="Chromosome 4"/>
</dbReference>
<feature type="compositionally biased region" description="Acidic residues" evidence="7">
    <location>
        <begin position="1049"/>
        <end position="1058"/>
    </location>
</feature>
<dbReference type="PROSITE" id="PS51194">
    <property type="entry name" value="HELICASE_CTER"/>
    <property type="match status" value="1"/>
</dbReference>
<dbReference type="GO" id="GO:0005524">
    <property type="term" value="F:ATP binding"/>
    <property type="evidence" value="ECO:0007669"/>
    <property type="project" value="InterPro"/>
</dbReference>
<keyword evidence="4" id="KW-0862">Zinc</keyword>
<dbReference type="InterPro" id="IPR027417">
    <property type="entry name" value="P-loop_NTPase"/>
</dbReference>
<feature type="domain" description="PHD-type" evidence="8">
    <location>
        <begin position="70"/>
        <end position="121"/>
    </location>
</feature>
<evidence type="ECO:0000313" key="13">
    <source>
        <dbReference type="Proteomes" id="UP000244803"/>
    </source>
</evidence>
<feature type="compositionally biased region" description="Basic and acidic residues" evidence="7">
    <location>
        <begin position="925"/>
        <end position="941"/>
    </location>
</feature>
<feature type="domain" description="RING-type" evidence="9">
    <location>
        <begin position="73"/>
        <end position="119"/>
    </location>
</feature>
<feature type="coiled-coil region" evidence="6">
    <location>
        <begin position="1697"/>
        <end position="1724"/>
    </location>
</feature>
<feature type="domain" description="Helicase ATP-binding" evidence="10">
    <location>
        <begin position="326"/>
        <end position="493"/>
    </location>
</feature>
<feature type="domain" description="PHD-type" evidence="8">
    <location>
        <begin position="143"/>
        <end position="190"/>
    </location>
</feature>
<dbReference type="Pfam" id="PF00176">
    <property type="entry name" value="SNF2-rel_dom"/>
    <property type="match status" value="1"/>
</dbReference>
<organism evidence="12 13">
    <name type="scientific">Theileria orientalis</name>
    <dbReference type="NCBI Taxonomy" id="68886"/>
    <lineage>
        <taxon>Eukaryota</taxon>
        <taxon>Sar</taxon>
        <taxon>Alveolata</taxon>
        <taxon>Apicomplexa</taxon>
        <taxon>Aconoidasida</taxon>
        <taxon>Piroplasmida</taxon>
        <taxon>Theileriidae</taxon>
        <taxon>Theileria</taxon>
    </lineage>
</organism>
<feature type="compositionally biased region" description="Basic and acidic residues" evidence="7">
    <location>
        <begin position="1039"/>
        <end position="1048"/>
    </location>
</feature>
<keyword evidence="2 5" id="KW-0863">Zinc-finger</keyword>
<dbReference type="InterPro" id="IPR049730">
    <property type="entry name" value="SNF2/RAD54-like_C"/>
</dbReference>
<dbReference type="Gene3D" id="3.30.40.10">
    <property type="entry name" value="Zinc/RING finger domain, C3HC4 (zinc finger)"/>
    <property type="match status" value="4"/>
</dbReference>
<feature type="compositionally biased region" description="Polar residues" evidence="7">
    <location>
        <begin position="1773"/>
        <end position="1788"/>
    </location>
</feature>
<evidence type="ECO:0000256" key="1">
    <source>
        <dbReference type="ARBA" id="ARBA00022723"/>
    </source>
</evidence>
<feature type="compositionally biased region" description="Basic and acidic residues" evidence="7">
    <location>
        <begin position="2068"/>
        <end position="2090"/>
    </location>
</feature>
<evidence type="ECO:0000256" key="2">
    <source>
        <dbReference type="ARBA" id="ARBA00022771"/>
    </source>
</evidence>
<dbReference type="Gene3D" id="3.40.50.300">
    <property type="entry name" value="P-loop containing nucleotide triphosphate hydrolases"/>
    <property type="match status" value="2"/>
</dbReference>
<feature type="region of interest" description="Disordered" evidence="7">
    <location>
        <begin position="2061"/>
        <end position="2127"/>
    </location>
</feature>
<feature type="region of interest" description="Disordered" evidence="7">
    <location>
        <begin position="1028"/>
        <end position="1149"/>
    </location>
</feature>
<dbReference type="SUPFAM" id="SSF57903">
    <property type="entry name" value="FYVE/PHD zinc finger"/>
    <property type="match status" value="3"/>
</dbReference>
<dbReference type="PROSITE" id="PS01359">
    <property type="entry name" value="ZF_PHD_1"/>
    <property type="match status" value="2"/>
</dbReference>
<dbReference type="InterPro" id="IPR011011">
    <property type="entry name" value="Znf_FYVE_PHD"/>
</dbReference>
<evidence type="ECO:0000256" key="3">
    <source>
        <dbReference type="ARBA" id="ARBA00022801"/>
    </source>
</evidence>
<keyword evidence="6" id="KW-0175">Coiled coil</keyword>
<proteinExistence type="predicted"/>
<dbReference type="InterPro" id="IPR014001">
    <property type="entry name" value="Helicase_ATP-bd"/>
</dbReference>
<dbReference type="EMBL" id="CP056067">
    <property type="protein sequence ID" value="UKJ89823.1"/>
    <property type="molecule type" value="Genomic_DNA"/>
</dbReference>
<feature type="compositionally biased region" description="Acidic residues" evidence="7">
    <location>
        <begin position="1833"/>
        <end position="1842"/>
    </location>
</feature>
<name>A0A976M8S2_THEOR</name>
<evidence type="ECO:0000256" key="5">
    <source>
        <dbReference type="PROSITE-ProRule" id="PRU00175"/>
    </source>
</evidence>
<feature type="compositionally biased region" description="Basic and acidic residues" evidence="7">
    <location>
        <begin position="1813"/>
        <end position="1832"/>
    </location>
</feature>
<evidence type="ECO:0000259" key="8">
    <source>
        <dbReference type="PROSITE" id="PS50016"/>
    </source>
</evidence>
<dbReference type="OrthoDB" id="448448at2759"/>
<feature type="region of interest" description="Disordered" evidence="7">
    <location>
        <begin position="718"/>
        <end position="758"/>
    </location>
</feature>
<feature type="compositionally biased region" description="Basic and acidic residues" evidence="7">
    <location>
        <begin position="1077"/>
        <end position="1141"/>
    </location>
</feature>
<dbReference type="InterPro" id="IPR019786">
    <property type="entry name" value="Zinc_finger_PHD-type_CS"/>
</dbReference>
<dbReference type="Pfam" id="PF00271">
    <property type="entry name" value="Helicase_C"/>
    <property type="match status" value="1"/>
</dbReference>
<dbReference type="CDD" id="cd15489">
    <property type="entry name" value="PHD_SF"/>
    <property type="match status" value="1"/>
</dbReference>
<dbReference type="SUPFAM" id="SSF52540">
    <property type="entry name" value="P-loop containing nucleoside triphosphate hydrolases"/>
    <property type="match status" value="2"/>
</dbReference>
<keyword evidence="1" id="KW-0479">Metal-binding</keyword>
<keyword evidence="3" id="KW-0378">Hydrolase</keyword>
<feature type="region of interest" description="Disordered" evidence="7">
    <location>
        <begin position="1446"/>
        <end position="1466"/>
    </location>
</feature>
<dbReference type="SMART" id="SM00490">
    <property type="entry name" value="HELICc"/>
    <property type="match status" value="1"/>
</dbReference>
<dbReference type="GO" id="GO:0008270">
    <property type="term" value="F:zinc ion binding"/>
    <property type="evidence" value="ECO:0007669"/>
    <property type="project" value="UniProtKB-KW"/>
</dbReference>
<dbReference type="SMART" id="SM00184">
    <property type="entry name" value="RING"/>
    <property type="match status" value="3"/>
</dbReference>
<dbReference type="InterPro" id="IPR000330">
    <property type="entry name" value="SNF2_N"/>
</dbReference>
<feature type="compositionally biased region" description="Basic and acidic residues" evidence="7">
    <location>
        <begin position="1059"/>
        <end position="1068"/>
    </location>
</feature>
<evidence type="ECO:0000256" key="6">
    <source>
        <dbReference type="SAM" id="Coils"/>
    </source>
</evidence>
<evidence type="ECO:0000313" key="12">
    <source>
        <dbReference type="EMBL" id="UKJ89823.1"/>
    </source>
</evidence>
<dbReference type="PROSITE" id="PS50089">
    <property type="entry name" value="ZF_RING_2"/>
    <property type="match status" value="2"/>
</dbReference>